<comment type="caution">
    <text evidence="2">The sequence shown here is derived from an EMBL/GenBank/DDBJ whole genome shotgun (WGS) entry which is preliminary data.</text>
</comment>
<feature type="transmembrane region" description="Helical" evidence="1">
    <location>
        <begin position="210"/>
        <end position="228"/>
    </location>
</feature>
<keyword evidence="1" id="KW-0472">Membrane</keyword>
<name>A0A840IAZ7_9ACTN</name>
<protein>
    <recommendedName>
        <fullName evidence="4">Glycosyltransferase RgtA/B/C/D-like domain-containing protein</fullName>
    </recommendedName>
</protein>
<feature type="transmembrane region" description="Helical" evidence="1">
    <location>
        <begin position="159"/>
        <end position="176"/>
    </location>
</feature>
<evidence type="ECO:0000313" key="3">
    <source>
        <dbReference type="Proteomes" id="UP000585272"/>
    </source>
</evidence>
<dbReference type="Proteomes" id="UP000585272">
    <property type="component" value="Unassembled WGS sequence"/>
</dbReference>
<feature type="transmembrane region" description="Helical" evidence="1">
    <location>
        <begin position="306"/>
        <end position="325"/>
    </location>
</feature>
<feature type="transmembrane region" description="Helical" evidence="1">
    <location>
        <begin position="282"/>
        <end position="299"/>
    </location>
</feature>
<keyword evidence="1" id="KW-0812">Transmembrane</keyword>
<feature type="transmembrane region" description="Helical" evidence="1">
    <location>
        <begin position="182"/>
        <end position="198"/>
    </location>
</feature>
<feature type="transmembrane region" description="Helical" evidence="1">
    <location>
        <begin position="403"/>
        <end position="423"/>
    </location>
</feature>
<organism evidence="2 3">
    <name type="scientific">Conexibacter arvalis</name>
    <dbReference type="NCBI Taxonomy" id="912552"/>
    <lineage>
        <taxon>Bacteria</taxon>
        <taxon>Bacillati</taxon>
        <taxon>Actinomycetota</taxon>
        <taxon>Thermoleophilia</taxon>
        <taxon>Solirubrobacterales</taxon>
        <taxon>Conexibacteraceae</taxon>
        <taxon>Conexibacter</taxon>
    </lineage>
</organism>
<dbReference type="AlphaFoldDB" id="A0A840IAZ7"/>
<feature type="transmembrane region" description="Helical" evidence="1">
    <location>
        <begin position="129"/>
        <end position="147"/>
    </location>
</feature>
<dbReference type="EMBL" id="JACHNU010000001">
    <property type="protein sequence ID" value="MBB4661525.1"/>
    <property type="molecule type" value="Genomic_DNA"/>
</dbReference>
<feature type="transmembrane region" description="Helical" evidence="1">
    <location>
        <begin position="79"/>
        <end position="98"/>
    </location>
</feature>
<evidence type="ECO:0008006" key="4">
    <source>
        <dbReference type="Google" id="ProtNLM"/>
    </source>
</evidence>
<proteinExistence type="predicted"/>
<gene>
    <name evidence="2" type="ORF">BDZ31_001098</name>
</gene>
<keyword evidence="3" id="KW-1185">Reference proteome</keyword>
<reference evidence="2 3" key="1">
    <citation type="submission" date="2020-08" db="EMBL/GenBank/DDBJ databases">
        <title>Genomic Encyclopedia of Archaeal and Bacterial Type Strains, Phase II (KMG-II): from individual species to whole genera.</title>
        <authorList>
            <person name="Goeker M."/>
        </authorList>
    </citation>
    <scope>NUCLEOTIDE SEQUENCE [LARGE SCALE GENOMIC DNA]</scope>
    <source>
        <strain evidence="2 3">DSM 23288</strain>
    </source>
</reference>
<accession>A0A840IAZ7</accession>
<sequence>MLLVVLAIHGFLPGQLNDGPWGLLLEGDLRCLDRMGLDALRGSCDQVGVPAGYPFLTSGPFIAVGSLVMRVPGIGSYEAYLIAGGLFDALALAGGYALMRTLGAGRAVALATAGAYLVTPSIVGIGSFGGTFTGFTLLPAFAFLDIWTMRTLERAGRRGAVAVMVAYAATRVAALFLDGYSFVAAALVTAALWLPWLLRRSIDLRIRLMGAATVVGSPLIAYLLYRWYAPALVDPAPLELFRAMGLDLWTLVRPSQYLWLADGLGVSTPHAHLWGDGTNAQFNYAGFACVALAAVALGRRWRAPHVAGIAAAGAVAFVLALGPSLKVDDARPHALDISQVTYESYLMPASAADLSLPWDGAFAAVPGLEHMRAVYRWSIVTRMSMVVLAGLAVALLLRRSRLLGLAVACIAIAELAPNVPLLLDQHRARHEQRVAFANAVLPELEDATRSGERVLFRSAAPTGVDYVVNFLAASAGVRSYNAGGDKNAVHAAASRPPEVAAVAAQDAAPDTVASAFATGGLDALVLTDFDLRLAAYAWPPEPSQRSATREAFAAVIADPRFAVDRREWFTVVRSADR</sequence>
<keyword evidence="1" id="KW-1133">Transmembrane helix</keyword>
<dbReference type="RefSeq" id="WP_183339755.1">
    <property type="nucleotide sequence ID" value="NZ_JACHNU010000001.1"/>
</dbReference>
<evidence type="ECO:0000313" key="2">
    <source>
        <dbReference type="EMBL" id="MBB4661525.1"/>
    </source>
</evidence>
<evidence type="ECO:0000256" key="1">
    <source>
        <dbReference type="SAM" id="Phobius"/>
    </source>
</evidence>
<feature type="transmembrane region" description="Helical" evidence="1">
    <location>
        <begin position="377"/>
        <end position="397"/>
    </location>
</feature>